<feature type="transmembrane region" description="Helical" evidence="6">
    <location>
        <begin position="139"/>
        <end position="160"/>
    </location>
</feature>
<evidence type="ECO:0000256" key="4">
    <source>
        <dbReference type="ARBA" id="ARBA00022989"/>
    </source>
</evidence>
<keyword evidence="4 6" id="KW-1133">Transmembrane helix</keyword>
<dbReference type="PANTHER" id="PTHR33802">
    <property type="entry name" value="SI:CH211-161H7.5-RELATED"/>
    <property type="match status" value="1"/>
</dbReference>
<proteinExistence type="inferred from homology"/>
<reference evidence="7 8" key="1">
    <citation type="submission" date="2023-07" db="EMBL/GenBank/DDBJ databases">
        <title>Sorghum-associated microbial communities from plants grown in Nebraska, USA.</title>
        <authorList>
            <person name="Schachtman D."/>
        </authorList>
    </citation>
    <scope>NUCLEOTIDE SEQUENCE [LARGE SCALE GENOMIC DNA]</scope>
    <source>
        <strain evidence="7 8">BE211</strain>
    </source>
</reference>
<feature type="transmembrane region" description="Helical" evidence="6">
    <location>
        <begin position="172"/>
        <end position="190"/>
    </location>
</feature>
<sequence length="253" mass="29077">MTHKIRAYLTIIAFAAVILVNFLAESLPLNDNTTGELSDKYNVLITPSGYVFSIWGLIYLLLGLWVIYQALPKQINKAVFRRIGYWFLLSCLFNCLWIFVWHYEKLELSLLVMIGLLASLIIIYSKIYNNGEYRSFIRIPFSIYLGWVSVATIVNASVVLKYNGWKGFGLSDVTWTIIMLLVGTLLAMYFSLKNNDILYTLVFVWAYFGIGIRHMGSLDLLSNISFSLAALLLIFIIWRSSKRTNSIHHLRMS</sequence>
<feature type="transmembrane region" description="Helical" evidence="6">
    <location>
        <begin position="220"/>
        <end position="238"/>
    </location>
</feature>
<feature type="transmembrane region" description="Helical" evidence="6">
    <location>
        <begin position="83"/>
        <end position="102"/>
    </location>
</feature>
<feature type="transmembrane region" description="Helical" evidence="6">
    <location>
        <begin position="49"/>
        <end position="71"/>
    </location>
</feature>
<dbReference type="Gene3D" id="1.20.1260.100">
    <property type="entry name" value="TspO/MBR protein"/>
    <property type="match status" value="1"/>
</dbReference>
<keyword evidence="3 6" id="KW-0812">Transmembrane</keyword>
<evidence type="ECO:0000313" key="8">
    <source>
        <dbReference type="Proteomes" id="UP001258181"/>
    </source>
</evidence>
<evidence type="ECO:0000256" key="1">
    <source>
        <dbReference type="ARBA" id="ARBA00004141"/>
    </source>
</evidence>
<evidence type="ECO:0000313" key="7">
    <source>
        <dbReference type="EMBL" id="MDR7072367.1"/>
    </source>
</evidence>
<evidence type="ECO:0000256" key="6">
    <source>
        <dbReference type="SAM" id="Phobius"/>
    </source>
</evidence>
<dbReference type="EMBL" id="JAVDWA010000002">
    <property type="protein sequence ID" value="MDR7072367.1"/>
    <property type="molecule type" value="Genomic_DNA"/>
</dbReference>
<comment type="caution">
    <text evidence="7">The sequence shown here is derived from an EMBL/GenBank/DDBJ whole genome shotgun (WGS) entry which is preliminary data.</text>
</comment>
<name>A0ABU1TYV4_9BACL</name>
<evidence type="ECO:0000256" key="2">
    <source>
        <dbReference type="ARBA" id="ARBA00007524"/>
    </source>
</evidence>
<gene>
    <name evidence="7" type="ORF">J2X07_001344</name>
</gene>
<evidence type="ECO:0008006" key="9">
    <source>
        <dbReference type="Google" id="ProtNLM"/>
    </source>
</evidence>
<dbReference type="InterPro" id="IPR038330">
    <property type="entry name" value="TspO/MBR-related_sf"/>
</dbReference>
<comment type="similarity">
    <text evidence="2">Belongs to the TspO/BZRP family.</text>
</comment>
<dbReference type="PANTHER" id="PTHR33802:SF1">
    <property type="entry name" value="XK-RELATED PROTEIN"/>
    <property type="match status" value="1"/>
</dbReference>
<evidence type="ECO:0000256" key="3">
    <source>
        <dbReference type="ARBA" id="ARBA00022692"/>
    </source>
</evidence>
<comment type="subcellular location">
    <subcellularLocation>
        <location evidence="1">Membrane</location>
        <topology evidence="1">Multi-pass membrane protein</topology>
    </subcellularLocation>
</comment>
<keyword evidence="8" id="KW-1185">Reference proteome</keyword>
<protein>
    <recommendedName>
        <fullName evidence="9">Tryptophan-rich sensory protein</fullName>
    </recommendedName>
</protein>
<dbReference type="Proteomes" id="UP001258181">
    <property type="component" value="Unassembled WGS sequence"/>
</dbReference>
<organism evidence="7 8">
    <name type="scientific">Fictibacillus barbaricus</name>
    <dbReference type="NCBI Taxonomy" id="182136"/>
    <lineage>
        <taxon>Bacteria</taxon>
        <taxon>Bacillati</taxon>
        <taxon>Bacillota</taxon>
        <taxon>Bacilli</taxon>
        <taxon>Bacillales</taxon>
        <taxon>Fictibacillaceae</taxon>
        <taxon>Fictibacillus</taxon>
    </lineage>
</organism>
<feature type="transmembrane region" description="Helical" evidence="6">
    <location>
        <begin position="197"/>
        <end position="214"/>
    </location>
</feature>
<evidence type="ECO:0000256" key="5">
    <source>
        <dbReference type="ARBA" id="ARBA00023136"/>
    </source>
</evidence>
<accession>A0ABU1TYV4</accession>
<dbReference type="Pfam" id="PF03073">
    <property type="entry name" value="TspO_MBR"/>
    <property type="match status" value="1"/>
</dbReference>
<dbReference type="InterPro" id="IPR004307">
    <property type="entry name" value="TspO_MBR"/>
</dbReference>
<feature type="transmembrane region" description="Helical" evidence="6">
    <location>
        <begin position="108"/>
        <end position="127"/>
    </location>
</feature>
<keyword evidence="5 6" id="KW-0472">Membrane</keyword>
<dbReference type="RefSeq" id="WP_310257671.1">
    <property type="nucleotide sequence ID" value="NZ_JAVDWA010000002.1"/>
</dbReference>
<feature type="transmembrane region" description="Helical" evidence="6">
    <location>
        <begin position="7"/>
        <end position="29"/>
    </location>
</feature>